<organism evidence="3 4">
    <name type="scientific">Sesamum angolense</name>
    <dbReference type="NCBI Taxonomy" id="2727404"/>
    <lineage>
        <taxon>Eukaryota</taxon>
        <taxon>Viridiplantae</taxon>
        <taxon>Streptophyta</taxon>
        <taxon>Embryophyta</taxon>
        <taxon>Tracheophyta</taxon>
        <taxon>Spermatophyta</taxon>
        <taxon>Magnoliopsida</taxon>
        <taxon>eudicotyledons</taxon>
        <taxon>Gunneridae</taxon>
        <taxon>Pentapetalae</taxon>
        <taxon>asterids</taxon>
        <taxon>lamiids</taxon>
        <taxon>Lamiales</taxon>
        <taxon>Pedaliaceae</taxon>
        <taxon>Sesamum</taxon>
    </lineage>
</organism>
<feature type="compositionally biased region" description="Acidic residues" evidence="1">
    <location>
        <begin position="297"/>
        <end position="320"/>
    </location>
</feature>
<evidence type="ECO:0000313" key="3">
    <source>
        <dbReference type="EMBL" id="KAK4397330.1"/>
    </source>
</evidence>
<accession>A0AAE1WPU6</accession>
<protein>
    <recommendedName>
        <fullName evidence="2">DUF4216 domain-containing protein</fullName>
    </recommendedName>
</protein>
<comment type="caution">
    <text evidence="3">The sequence shown here is derived from an EMBL/GenBank/DDBJ whole genome shotgun (WGS) entry which is preliminary data.</text>
</comment>
<dbReference type="InterPro" id="IPR004242">
    <property type="entry name" value="Transposase_21"/>
</dbReference>
<dbReference type="Proteomes" id="UP001289374">
    <property type="component" value="Unassembled WGS sequence"/>
</dbReference>
<dbReference type="AlphaFoldDB" id="A0AAE1WPU6"/>
<evidence type="ECO:0000313" key="4">
    <source>
        <dbReference type="Proteomes" id="UP001289374"/>
    </source>
</evidence>
<proteinExistence type="predicted"/>
<evidence type="ECO:0000259" key="2">
    <source>
        <dbReference type="Pfam" id="PF13952"/>
    </source>
</evidence>
<sequence length="320" mass="37191">MQRFMSEYYNWISHGEDNVQDYFEAPSVPQVSEEPTPDGYVEGVLTDGMRSCPVDVDLSSYCYGSGPYKPSRGRDPHQKKSPYVVLRYLLLTPRLQRLYSSRATAKHITWHATNQTEEGSMCCPSDANAWKYFDQIYPDFAEESHNVQHLIDVYLESLFEELLQLWYLGVRTYDHTMDQAFIMRAALMWTVKDLPTYRMASAWSTAGVMGQVTSVHAYFVNGYNFQTERHNTDKSTMNCGVDLVRGMKVHLSYHLVDVNFKKLYQKDDPFILAQQAVRVYFTEYPSTSRRQLHENDDKNEDEDEDHGGDDETDDEEYETT</sequence>
<reference evidence="3" key="1">
    <citation type="submission" date="2020-06" db="EMBL/GenBank/DDBJ databases">
        <authorList>
            <person name="Li T."/>
            <person name="Hu X."/>
            <person name="Zhang T."/>
            <person name="Song X."/>
            <person name="Zhang H."/>
            <person name="Dai N."/>
            <person name="Sheng W."/>
            <person name="Hou X."/>
            <person name="Wei L."/>
        </authorList>
    </citation>
    <scope>NUCLEOTIDE SEQUENCE</scope>
    <source>
        <strain evidence="3">K16</strain>
        <tissue evidence="3">Leaf</tissue>
    </source>
</reference>
<gene>
    <name evidence="3" type="ORF">Sango_1569600</name>
</gene>
<dbReference type="EMBL" id="JACGWL010000008">
    <property type="protein sequence ID" value="KAK4397330.1"/>
    <property type="molecule type" value="Genomic_DNA"/>
</dbReference>
<dbReference type="InterPro" id="IPR025312">
    <property type="entry name" value="DUF4216"/>
</dbReference>
<dbReference type="Pfam" id="PF02992">
    <property type="entry name" value="Transposase_21"/>
    <property type="match status" value="1"/>
</dbReference>
<dbReference type="Pfam" id="PF13952">
    <property type="entry name" value="DUF4216"/>
    <property type="match status" value="1"/>
</dbReference>
<keyword evidence="4" id="KW-1185">Reference proteome</keyword>
<dbReference type="PANTHER" id="PTHR10775">
    <property type="entry name" value="OS08G0208400 PROTEIN"/>
    <property type="match status" value="1"/>
</dbReference>
<reference evidence="3" key="2">
    <citation type="journal article" date="2024" name="Plant">
        <title>Genomic evolution and insights into agronomic trait innovations of Sesamum species.</title>
        <authorList>
            <person name="Miao H."/>
            <person name="Wang L."/>
            <person name="Qu L."/>
            <person name="Liu H."/>
            <person name="Sun Y."/>
            <person name="Le M."/>
            <person name="Wang Q."/>
            <person name="Wei S."/>
            <person name="Zheng Y."/>
            <person name="Lin W."/>
            <person name="Duan Y."/>
            <person name="Cao H."/>
            <person name="Xiong S."/>
            <person name="Wang X."/>
            <person name="Wei L."/>
            <person name="Li C."/>
            <person name="Ma Q."/>
            <person name="Ju M."/>
            <person name="Zhao R."/>
            <person name="Li G."/>
            <person name="Mu C."/>
            <person name="Tian Q."/>
            <person name="Mei H."/>
            <person name="Zhang T."/>
            <person name="Gao T."/>
            <person name="Zhang H."/>
        </authorList>
    </citation>
    <scope>NUCLEOTIDE SEQUENCE</scope>
    <source>
        <strain evidence="3">K16</strain>
    </source>
</reference>
<feature type="region of interest" description="Disordered" evidence="1">
    <location>
        <begin position="288"/>
        <end position="320"/>
    </location>
</feature>
<evidence type="ECO:0000256" key="1">
    <source>
        <dbReference type="SAM" id="MobiDB-lite"/>
    </source>
</evidence>
<name>A0AAE1WPU6_9LAMI</name>
<dbReference type="PANTHER" id="PTHR10775:SF188">
    <property type="entry name" value="TRANSPOSASE-ASSOCIATED DOMAIN-CONTAINING PROTEIN"/>
    <property type="match status" value="1"/>
</dbReference>
<feature type="domain" description="DUF4216" evidence="2">
    <location>
        <begin position="245"/>
        <end position="287"/>
    </location>
</feature>